<gene>
    <name evidence="3" type="ORF">CR513_61165</name>
</gene>
<dbReference type="PANTHER" id="PTHR24559:SF437">
    <property type="entry name" value="RNA-DIRECTED DNA POLYMERASE HOMOLOG"/>
    <property type="match status" value="1"/>
</dbReference>
<protein>
    <recommendedName>
        <fullName evidence="5">Retrovirus-related Pol polyprotein from transposon 17.6</fullName>
    </recommendedName>
</protein>
<evidence type="ECO:0000313" key="3">
    <source>
        <dbReference type="EMBL" id="RDX60671.1"/>
    </source>
</evidence>
<dbReference type="InterPro" id="IPR053134">
    <property type="entry name" value="RNA-dir_DNA_polymerase"/>
</dbReference>
<dbReference type="EMBL" id="QJKJ01016666">
    <property type="protein sequence ID" value="RDX60671.1"/>
    <property type="molecule type" value="Genomic_DNA"/>
</dbReference>
<comment type="caution">
    <text evidence="3">The sequence shown here is derived from an EMBL/GenBank/DDBJ whole genome shotgun (WGS) entry which is preliminary data.</text>
</comment>
<dbReference type="InterPro" id="IPR041577">
    <property type="entry name" value="RT_RNaseH_2"/>
</dbReference>
<evidence type="ECO:0008006" key="5">
    <source>
        <dbReference type="Google" id="ProtNLM"/>
    </source>
</evidence>
<evidence type="ECO:0000313" key="4">
    <source>
        <dbReference type="Proteomes" id="UP000257109"/>
    </source>
</evidence>
<evidence type="ECO:0000259" key="1">
    <source>
        <dbReference type="Pfam" id="PF00078"/>
    </source>
</evidence>
<accession>A0A371E3R1</accession>
<feature type="non-terminal residue" evidence="3">
    <location>
        <position position="1"/>
    </location>
</feature>
<sequence length="316" mass="36451">MLVDKQVLVELTLGRPWQFYRKVTHDGVTNKFSFEHKGKKKTLKPLSPHEVGSSIKLILCQVRHCLTDRHIGKIWRSIKRFKNKHPIPCLDDLLDELHGACVFSKINLRSGYHQICMKKGDEWKTTFKTELGLYEWLVMSFGLTNVSSTFMKLMNHVLRSLIGKYVMIYFDDILVYSGYMDDHVMHVKSVLCCLNKSHPSYPFKWDGKKEVALKKKLIHASILALPNFSKTFELDCDTSSVGIGVVLLQEEHLIAYFSEKLEKSQINFSTYDKELYSLEPIEVSTFMKGFSFKDKTLCVPMSLVKELMVKEAHEGG</sequence>
<dbReference type="Gene3D" id="3.10.10.10">
    <property type="entry name" value="HIV Type 1 Reverse Transcriptase, subunit A, domain 1"/>
    <property type="match status" value="1"/>
</dbReference>
<name>A0A371E3R1_MUCPR</name>
<dbReference type="Proteomes" id="UP000257109">
    <property type="component" value="Unassembled WGS sequence"/>
</dbReference>
<feature type="domain" description="Reverse transcriptase/retrotransposon-derived protein RNase H-like" evidence="2">
    <location>
        <begin position="212"/>
        <end position="277"/>
    </location>
</feature>
<dbReference type="Pfam" id="PF00078">
    <property type="entry name" value="RVT_1"/>
    <property type="match status" value="1"/>
</dbReference>
<dbReference type="InterPro" id="IPR043502">
    <property type="entry name" value="DNA/RNA_pol_sf"/>
</dbReference>
<dbReference type="OrthoDB" id="529980at2759"/>
<reference evidence="3" key="1">
    <citation type="submission" date="2018-05" db="EMBL/GenBank/DDBJ databases">
        <title>Draft genome of Mucuna pruriens seed.</title>
        <authorList>
            <person name="Nnadi N.E."/>
            <person name="Vos R."/>
            <person name="Hasami M.H."/>
            <person name="Devisetty U.K."/>
            <person name="Aguiy J.C."/>
        </authorList>
    </citation>
    <scope>NUCLEOTIDE SEQUENCE [LARGE SCALE GENOMIC DNA]</scope>
    <source>
        <strain evidence="3">JCA_2017</strain>
    </source>
</reference>
<dbReference type="InterPro" id="IPR000477">
    <property type="entry name" value="RT_dom"/>
</dbReference>
<feature type="domain" description="Reverse transcriptase" evidence="1">
    <location>
        <begin position="83"/>
        <end position="197"/>
    </location>
</feature>
<dbReference type="CDD" id="cd01647">
    <property type="entry name" value="RT_LTR"/>
    <property type="match status" value="1"/>
</dbReference>
<evidence type="ECO:0000259" key="2">
    <source>
        <dbReference type="Pfam" id="PF17919"/>
    </source>
</evidence>
<proteinExistence type="predicted"/>
<dbReference type="SUPFAM" id="SSF56672">
    <property type="entry name" value="DNA/RNA polymerases"/>
    <property type="match status" value="1"/>
</dbReference>
<dbReference type="AlphaFoldDB" id="A0A371E3R1"/>
<dbReference type="Pfam" id="PF17919">
    <property type="entry name" value="RT_RNaseH_2"/>
    <property type="match status" value="1"/>
</dbReference>
<organism evidence="3 4">
    <name type="scientific">Mucuna pruriens</name>
    <name type="common">Velvet bean</name>
    <name type="synonym">Dolichos pruriens</name>
    <dbReference type="NCBI Taxonomy" id="157652"/>
    <lineage>
        <taxon>Eukaryota</taxon>
        <taxon>Viridiplantae</taxon>
        <taxon>Streptophyta</taxon>
        <taxon>Embryophyta</taxon>
        <taxon>Tracheophyta</taxon>
        <taxon>Spermatophyta</taxon>
        <taxon>Magnoliopsida</taxon>
        <taxon>eudicotyledons</taxon>
        <taxon>Gunneridae</taxon>
        <taxon>Pentapetalae</taxon>
        <taxon>rosids</taxon>
        <taxon>fabids</taxon>
        <taxon>Fabales</taxon>
        <taxon>Fabaceae</taxon>
        <taxon>Papilionoideae</taxon>
        <taxon>50 kb inversion clade</taxon>
        <taxon>NPAAA clade</taxon>
        <taxon>indigoferoid/millettioid clade</taxon>
        <taxon>Phaseoleae</taxon>
        <taxon>Mucuna</taxon>
    </lineage>
</organism>
<dbReference type="Gene3D" id="3.30.70.270">
    <property type="match status" value="1"/>
</dbReference>
<dbReference type="InterPro" id="IPR043128">
    <property type="entry name" value="Rev_trsase/Diguanyl_cyclase"/>
</dbReference>
<dbReference type="PANTHER" id="PTHR24559">
    <property type="entry name" value="TRANSPOSON TY3-I GAG-POL POLYPROTEIN"/>
    <property type="match status" value="1"/>
</dbReference>
<keyword evidence="4" id="KW-1185">Reference proteome</keyword>